<dbReference type="Pfam" id="PF13393">
    <property type="entry name" value="tRNA-synt_His"/>
    <property type="match status" value="1"/>
</dbReference>
<dbReference type="GO" id="GO:0005737">
    <property type="term" value="C:cytoplasm"/>
    <property type="evidence" value="ECO:0007669"/>
    <property type="project" value="InterPro"/>
</dbReference>
<dbReference type="GO" id="GO:0004821">
    <property type="term" value="F:histidine-tRNA ligase activity"/>
    <property type="evidence" value="ECO:0007669"/>
    <property type="project" value="UniProtKB-EC"/>
</dbReference>
<sequence length="428" mass="48074">MGDSQKLIRSVKGVKDVTPEMAPKWRFVEETALETLDLYNFREIRIPIFEKTEVFQKSIGETTDIVEKEMYTFTDRGNESLTLRPEGTASVVRAYIEHKMYTKSGAVKLYYMGPMFRAERPQAGRFRQFHQIGAEVFGSSSPAVDAELIIMLMDFFNELKIQGLKIRLNSLGCHECRPAYRDALHGYLKTHVDSLCDSCKARIDRNPLRVLDCKSAGCQEIASKAPTIDKHRCAACEDHLDKVRRPLMDLELPVVMDPGLVRGLDYYTRTAFEVVSGSLGAQNSVAGGGRYDNLVEMFGGPPTPAIGFAIGLERLISLVDNSEIEDYYESAPDIFIVSLADEAQMRIFEIAHRLRSNGYRVERSFETGSIKSQMRKANKSGARFALIIGEDELFKGVATIREMETGEQKEAPFGEIITVLDEEFDIGA</sequence>
<evidence type="ECO:0000256" key="3">
    <source>
        <dbReference type="ARBA" id="ARBA00022598"/>
    </source>
</evidence>
<dbReference type="Pfam" id="PF03129">
    <property type="entry name" value="HGTP_anticodon"/>
    <property type="match status" value="1"/>
</dbReference>
<comment type="similarity">
    <text evidence="1">Belongs to the class-II aminoacyl-tRNA synthetase family.</text>
</comment>
<dbReference type="InterPro" id="IPR004516">
    <property type="entry name" value="HisRS/HisZ"/>
</dbReference>
<organism evidence="11">
    <name type="scientific">hydrothermal vent metagenome</name>
    <dbReference type="NCBI Taxonomy" id="652676"/>
    <lineage>
        <taxon>unclassified sequences</taxon>
        <taxon>metagenomes</taxon>
        <taxon>ecological metagenomes</taxon>
    </lineage>
</organism>
<dbReference type="EMBL" id="UOGE01000096">
    <property type="protein sequence ID" value="VAX24600.1"/>
    <property type="molecule type" value="Genomic_DNA"/>
</dbReference>
<keyword evidence="4" id="KW-0547">Nucleotide-binding</keyword>
<dbReference type="SUPFAM" id="SSF52954">
    <property type="entry name" value="Class II aaRS ABD-related"/>
    <property type="match status" value="1"/>
</dbReference>
<dbReference type="PANTHER" id="PTHR43707:SF1">
    <property type="entry name" value="HISTIDINE--TRNA LIGASE, MITOCHONDRIAL-RELATED"/>
    <property type="match status" value="1"/>
</dbReference>
<comment type="catalytic activity">
    <reaction evidence="9">
        <text>tRNA(His) + L-histidine + ATP = L-histidyl-tRNA(His) + AMP + diphosphate + H(+)</text>
        <dbReference type="Rhea" id="RHEA:17313"/>
        <dbReference type="Rhea" id="RHEA-COMP:9665"/>
        <dbReference type="Rhea" id="RHEA-COMP:9689"/>
        <dbReference type="ChEBI" id="CHEBI:15378"/>
        <dbReference type="ChEBI" id="CHEBI:30616"/>
        <dbReference type="ChEBI" id="CHEBI:33019"/>
        <dbReference type="ChEBI" id="CHEBI:57595"/>
        <dbReference type="ChEBI" id="CHEBI:78442"/>
        <dbReference type="ChEBI" id="CHEBI:78527"/>
        <dbReference type="ChEBI" id="CHEBI:456215"/>
        <dbReference type="EC" id="6.1.1.21"/>
    </reaction>
</comment>
<dbReference type="AlphaFoldDB" id="A0A3B1CPH5"/>
<gene>
    <name evidence="11" type="ORF">MNBD_NITROSPINAE02-2002</name>
</gene>
<evidence type="ECO:0000256" key="7">
    <source>
        <dbReference type="ARBA" id="ARBA00023146"/>
    </source>
</evidence>
<dbReference type="CDD" id="cd00773">
    <property type="entry name" value="HisRS-like_core"/>
    <property type="match status" value="1"/>
</dbReference>
<evidence type="ECO:0000259" key="10">
    <source>
        <dbReference type="PROSITE" id="PS50862"/>
    </source>
</evidence>
<dbReference type="Gene3D" id="3.30.930.10">
    <property type="entry name" value="Bira Bifunctional Protein, Domain 2"/>
    <property type="match status" value="1"/>
</dbReference>
<dbReference type="InterPro" id="IPR045864">
    <property type="entry name" value="aa-tRNA-synth_II/BPL/LPL"/>
</dbReference>
<dbReference type="PROSITE" id="PS50862">
    <property type="entry name" value="AA_TRNA_LIGASE_II"/>
    <property type="match status" value="1"/>
</dbReference>
<evidence type="ECO:0000256" key="5">
    <source>
        <dbReference type="ARBA" id="ARBA00022840"/>
    </source>
</evidence>
<dbReference type="Gene3D" id="3.40.50.800">
    <property type="entry name" value="Anticodon-binding domain"/>
    <property type="match status" value="1"/>
</dbReference>
<evidence type="ECO:0000256" key="6">
    <source>
        <dbReference type="ARBA" id="ARBA00022917"/>
    </source>
</evidence>
<evidence type="ECO:0000256" key="9">
    <source>
        <dbReference type="ARBA" id="ARBA00047639"/>
    </source>
</evidence>
<dbReference type="PANTHER" id="PTHR43707">
    <property type="entry name" value="HISTIDYL-TRNA SYNTHETASE"/>
    <property type="match status" value="1"/>
</dbReference>
<evidence type="ECO:0000313" key="11">
    <source>
        <dbReference type="EMBL" id="VAX24600.1"/>
    </source>
</evidence>
<dbReference type="HAMAP" id="MF_00127">
    <property type="entry name" value="His_tRNA_synth"/>
    <property type="match status" value="1"/>
</dbReference>
<dbReference type="InterPro" id="IPR004154">
    <property type="entry name" value="Anticodon-bd"/>
</dbReference>
<dbReference type="GO" id="GO:0005524">
    <property type="term" value="F:ATP binding"/>
    <property type="evidence" value="ECO:0007669"/>
    <property type="project" value="UniProtKB-KW"/>
</dbReference>
<dbReference type="InterPro" id="IPR015807">
    <property type="entry name" value="His-tRNA-ligase"/>
</dbReference>
<dbReference type="SUPFAM" id="SSF55681">
    <property type="entry name" value="Class II aaRS and biotin synthetases"/>
    <property type="match status" value="1"/>
</dbReference>
<dbReference type="CDD" id="cd00859">
    <property type="entry name" value="HisRS_anticodon"/>
    <property type="match status" value="1"/>
</dbReference>
<dbReference type="InterPro" id="IPR006195">
    <property type="entry name" value="aa-tRNA-synth_II"/>
</dbReference>
<feature type="domain" description="Aminoacyl-transfer RNA synthetases class-II family profile" evidence="10">
    <location>
        <begin position="1"/>
        <end position="332"/>
    </location>
</feature>
<accession>A0A3B1CPH5</accession>
<name>A0A3B1CPH5_9ZZZZ</name>
<dbReference type="GO" id="GO:0006427">
    <property type="term" value="P:histidyl-tRNA aminoacylation"/>
    <property type="evidence" value="ECO:0007669"/>
    <property type="project" value="InterPro"/>
</dbReference>
<keyword evidence="7 11" id="KW-0030">Aminoacyl-tRNA synthetase</keyword>
<proteinExistence type="inferred from homology"/>
<dbReference type="EC" id="6.1.1.21" evidence="2"/>
<evidence type="ECO:0000256" key="4">
    <source>
        <dbReference type="ARBA" id="ARBA00022741"/>
    </source>
</evidence>
<keyword evidence="5" id="KW-0067">ATP-binding</keyword>
<evidence type="ECO:0000256" key="1">
    <source>
        <dbReference type="ARBA" id="ARBA00008226"/>
    </source>
</evidence>
<reference evidence="11" key="1">
    <citation type="submission" date="2018-06" db="EMBL/GenBank/DDBJ databases">
        <authorList>
            <person name="Zhirakovskaya E."/>
        </authorList>
    </citation>
    <scope>NUCLEOTIDE SEQUENCE</scope>
</reference>
<dbReference type="PIRSF" id="PIRSF001549">
    <property type="entry name" value="His-tRNA_synth"/>
    <property type="match status" value="1"/>
</dbReference>
<dbReference type="InterPro" id="IPR036621">
    <property type="entry name" value="Anticodon-bd_dom_sf"/>
</dbReference>
<keyword evidence="6" id="KW-0648">Protein biosynthesis</keyword>
<dbReference type="NCBIfam" id="TIGR00442">
    <property type="entry name" value="hisS"/>
    <property type="match status" value="1"/>
</dbReference>
<dbReference type="InterPro" id="IPR041715">
    <property type="entry name" value="HisRS-like_core"/>
</dbReference>
<keyword evidence="3 11" id="KW-0436">Ligase</keyword>
<protein>
    <recommendedName>
        <fullName evidence="2">histidine--tRNA ligase</fullName>
        <ecNumber evidence="2">6.1.1.21</ecNumber>
    </recommendedName>
    <alternativeName>
        <fullName evidence="8">Histidyl-tRNA synthetase</fullName>
    </alternativeName>
</protein>
<dbReference type="InterPro" id="IPR033656">
    <property type="entry name" value="HisRS_anticodon"/>
</dbReference>
<evidence type="ECO:0000256" key="2">
    <source>
        <dbReference type="ARBA" id="ARBA00012815"/>
    </source>
</evidence>
<evidence type="ECO:0000256" key="8">
    <source>
        <dbReference type="ARBA" id="ARBA00030619"/>
    </source>
</evidence>